<dbReference type="SUPFAM" id="SSF57903">
    <property type="entry name" value="FYVE/PHD zinc finger"/>
    <property type="match status" value="1"/>
</dbReference>
<feature type="domain" description="FYVE-type" evidence="18">
    <location>
        <begin position="312"/>
        <end position="379"/>
    </location>
</feature>
<evidence type="ECO:0000256" key="13">
    <source>
        <dbReference type="ARBA" id="ARBA00023136"/>
    </source>
</evidence>
<keyword evidence="9 16" id="KW-0863">Zinc-finger</keyword>
<keyword evidence="13 17" id="KW-0472">Membrane</keyword>
<dbReference type="InterPro" id="IPR000306">
    <property type="entry name" value="Znf_FYVE"/>
</dbReference>
<evidence type="ECO:0000256" key="6">
    <source>
        <dbReference type="ARBA" id="ARBA00022692"/>
    </source>
</evidence>
<dbReference type="GO" id="GO:0008270">
    <property type="term" value="F:zinc ion binding"/>
    <property type="evidence" value="ECO:0007669"/>
    <property type="project" value="UniProtKB-KW"/>
</dbReference>
<evidence type="ECO:0000256" key="4">
    <source>
        <dbReference type="ARBA" id="ARBA00015523"/>
    </source>
</evidence>
<dbReference type="AlphaFoldDB" id="A0A210PX38"/>
<sequence>MMEKEDQPQNGEKIGRPMIDMEGRCGKVDLVYFVAEVERFNRLIEPLAMVLYAIEDVRRWRYPNWTLGAWLVCNVLCLLLSKGAVFALVSIMVVGIATLCLVQVHTRLLDKFFPYTGRNDERTEDDEEVEETVTMKTVQYFRFSVVQMYDFIVKCNEYIAHLYGIFRWDNTLSSLKFYIELCVFLLSLVVLPNRGVWFLIVNWVFLANEEILQVIVNSGLRLYSQISGNPVKALILAEGAANTETKAESNSTPVKCVDNGQADTIGEQRGETSEAQDVDTIVEKTGVTGSGPTPGKPGMVARLREIKKKHQHLANETCFKCETSFSSILKRRYYCRHCGNNFCTKCCNQKVPKAMFGATSPTAQTETVLVCNVCYDLLTQEDKDKDKEKKS</sequence>
<evidence type="ECO:0000256" key="9">
    <source>
        <dbReference type="ARBA" id="ARBA00022771"/>
    </source>
</evidence>
<dbReference type="GO" id="GO:0005789">
    <property type="term" value="C:endoplasmic reticulum membrane"/>
    <property type="evidence" value="ECO:0007669"/>
    <property type="project" value="UniProtKB-SubCell"/>
</dbReference>
<evidence type="ECO:0000313" key="19">
    <source>
        <dbReference type="EMBL" id="OWF41043.1"/>
    </source>
</evidence>
<evidence type="ECO:0000313" key="20">
    <source>
        <dbReference type="Proteomes" id="UP000242188"/>
    </source>
</evidence>
<dbReference type="InterPro" id="IPR042405">
    <property type="entry name" value="Protrudin"/>
</dbReference>
<keyword evidence="10" id="KW-0256">Endoplasmic reticulum</keyword>
<dbReference type="InterPro" id="IPR017455">
    <property type="entry name" value="Znf_FYVE-rel"/>
</dbReference>
<evidence type="ECO:0000256" key="12">
    <source>
        <dbReference type="ARBA" id="ARBA00022989"/>
    </source>
</evidence>
<evidence type="ECO:0000256" key="5">
    <source>
        <dbReference type="ARBA" id="ARBA00022475"/>
    </source>
</evidence>
<proteinExistence type="predicted"/>
<dbReference type="PROSITE" id="PS50178">
    <property type="entry name" value="ZF_FYVE"/>
    <property type="match status" value="1"/>
</dbReference>
<dbReference type="Gene3D" id="3.30.40.10">
    <property type="entry name" value="Zinc/RING finger domain, C3HC4 (zinc finger)"/>
    <property type="match status" value="1"/>
</dbReference>
<dbReference type="STRING" id="6573.A0A210PX38"/>
<accession>A0A210PX38</accession>
<keyword evidence="7" id="KW-0479">Metal-binding</keyword>
<dbReference type="CDD" id="cd15723">
    <property type="entry name" value="FYVE_protrudin"/>
    <property type="match status" value="1"/>
</dbReference>
<dbReference type="Pfam" id="PF01363">
    <property type="entry name" value="FYVE"/>
    <property type="match status" value="1"/>
</dbReference>
<keyword evidence="12 17" id="KW-1133">Transmembrane helix</keyword>
<dbReference type="GO" id="GO:0071782">
    <property type="term" value="C:endoplasmic reticulum tubular network"/>
    <property type="evidence" value="ECO:0007669"/>
    <property type="project" value="TreeGrafter"/>
</dbReference>
<keyword evidence="8" id="KW-0967">Endosome</keyword>
<evidence type="ECO:0000256" key="2">
    <source>
        <dbReference type="ARBA" id="ARBA00004460"/>
    </source>
</evidence>
<dbReference type="EMBL" id="NEDP02005425">
    <property type="protein sequence ID" value="OWF41043.1"/>
    <property type="molecule type" value="Genomic_DNA"/>
</dbReference>
<comment type="subcellular location">
    <subcellularLocation>
        <location evidence="2">Cell projection</location>
        <location evidence="2">Growth cone membrane</location>
        <topology evidence="2">Multi-pass membrane protein</topology>
    </subcellularLocation>
    <subcellularLocation>
        <location evidence="3">Endoplasmic reticulum membrane</location>
        <topology evidence="3">Multi-pass membrane protein</topology>
    </subcellularLocation>
    <subcellularLocation>
        <location evidence="1">Recycling endosome membrane</location>
        <topology evidence="1">Multi-pass membrane protein</topology>
    </subcellularLocation>
</comment>
<name>A0A210PX38_MIZYE</name>
<keyword evidence="20" id="KW-1185">Reference proteome</keyword>
<dbReference type="InterPro" id="IPR013083">
    <property type="entry name" value="Znf_RING/FYVE/PHD"/>
</dbReference>
<protein>
    <recommendedName>
        <fullName evidence="4">Protrudin</fullName>
    </recommendedName>
    <alternativeName>
        <fullName evidence="15">Zinc finger FYVE domain-containing protein 27</fullName>
    </alternativeName>
</protein>
<evidence type="ECO:0000256" key="10">
    <source>
        <dbReference type="ARBA" id="ARBA00022824"/>
    </source>
</evidence>
<evidence type="ECO:0000256" key="17">
    <source>
        <dbReference type="SAM" id="Phobius"/>
    </source>
</evidence>
<comment type="caution">
    <text evidence="19">The sequence shown here is derived from an EMBL/GenBank/DDBJ whole genome shotgun (WGS) entry which is preliminary data.</text>
</comment>
<dbReference type="GO" id="GO:0055038">
    <property type="term" value="C:recycling endosome membrane"/>
    <property type="evidence" value="ECO:0007669"/>
    <property type="project" value="UniProtKB-SubCell"/>
</dbReference>
<evidence type="ECO:0000256" key="14">
    <source>
        <dbReference type="ARBA" id="ARBA00023273"/>
    </source>
</evidence>
<dbReference type="Proteomes" id="UP000242188">
    <property type="component" value="Unassembled WGS sequence"/>
</dbReference>
<evidence type="ECO:0000256" key="8">
    <source>
        <dbReference type="ARBA" id="ARBA00022753"/>
    </source>
</evidence>
<evidence type="ECO:0000256" key="3">
    <source>
        <dbReference type="ARBA" id="ARBA00004477"/>
    </source>
</evidence>
<dbReference type="InterPro" id="IPR011011">
    <property type="entry name" value="Znf_FYVE_PHD"/>
</dbReference>
<dbReference type="GO" id="GO:0032584">
    <property type="term" value="C:growth cone membrane"/>
    <property type="evidence" value="ECO:0007669"/>
    <property type="project" value="UniProtKB-SubCell"/>
</dbReference>
<keyword evidence="14" id="KW-0966">Cell projection</keyword>
<evidence type="ECO:0000256" key="15">
    <source>
        <dbReference type="ARBA" id="ARBA00032025"/>
    </source>
</evidence>
<evidence type="ECO:0000256" key="11">
    <source>
        <dbReference type="ARBA" id="ARBA00022833"/>
    </source>
</evidence>
<keyword evidence="6 17" id="KW-0812">Transmembrane</keyword>
<evidence type="ECO:0000256" key="1">
    <source>
        <dbReference type="ARBA" id="ARBA00004195"/>
    </source>
</evidence>
<dbReference type="GO" id="GO:0071787">
    <property type="term" value="P:endoplasmic reticulum tubular network formation"/>
    <property type="evidence" value="ECO:0007669"/>
    <property type="project" value="InterPro"/>
</dbReference>
<keyword evidence="11" id="KW-0862">Zinc</keyword>
<dbReference type="OrthoDB" id="5975347at2759"/>
<dbReference type="PANTHER" id="PTHR14543:SF1">
    <property type="entry name" value="PROTRUDIN"/>
    <property type="match status" value="1"/>
</dbReference>
<evidence type="ECO:0000256" key="16">
    <source>
        <dbReference type="PROSITE-ProRule" id="PRU00091"/>
    </source>
</evidence>
<feature type="transmembrane region" description="Helical" evidence="17">
    <location>
        <begin position="69"/>
        <end position="102"/>
    </location>
</feature>
<dbReference type="SMART" id="SM00064">
    <property type="entry name" value="FYVE"/>
    <property type="match status" value="1"/>
</dbReference>
<organism evidence="19 20">
    <name type="scientific">Mizuhopecten yessoensis</name>
    <name type="common">Japanese scallop</name>
    <name type="synonym">Patinopecten yessoensis</name>
    <dbReference type="NCBI Taxonomy" id="6573"/>
    <lineage>
        <taxon>Eukaryota</taxon>
        <taxon>Metazoa</taxon>
        <taxon>Spiralia</taxon>
        <taxon>Lophotrochozoa</taxon>
        <taxon>Mollusca</taxon>
        <taxon>Bivalvia</taxon>
        <taxon>Autobranchia</taxon>
        <taxon>Pteriomorphia</taxon>
        <taxon>Pectinida</taxon>
        <taxon>Pectinoidea</taxon>
        <taxon>Pectinidae</taxon>
        <taxon>Mizuhopecten</taxon>
    </lineage>
</organism>
<evidence type="ECO:0000256" key="7">
    <source>
        <dbReference type="ARBA" id="ARBA00022723"/>
    </source>
</evidence>
<reference evidence="19 20" key="1">
    <citation type="journal article" date="2017" name="Nat. Ecol. Evol.">
        <title>Scallop genome provides insights into evolution of bilaterian karyotype and development.</title>
        <authorList>
            <person name="Wang S."/>
            <person name="Zhang J."/>
            <person name="Jiao W."/>
            <person name="Li J."/>
            <person name="Xun X."/>
            <person name="Sun Y."/>
            <person name="Guo X."/>
            <person name="Huan P."/>
            <person name="Dong B."/>
            <person name="Zhang L."/>
            <person name="Hu X."/>
            <person name="Sun X."/>
            <person name="Wang J."/>
            <person name="Zhao C."/>
            <person name="Wang Y."/>
            <person name="Wang D."/>
            <person name="Huang X."/>
            <person name="Wang R."/>
            <person name="Lv J."/>
            <person name="Li Y."/>
            <person name="Zhang Z."/>
            <person name="Liu B."/>
            <person name="Lu W."/>
            <person name="Hui Y."/>
            <person name="Liang J."/>
            <person name="Zhou Z."/>
            <person name="Hou R."/>
            <person name="Li X."/>
            <person name="Liu Y."/>
            <person name="Li H."/>
            <person name="Ning X."/>
            <person name="Lin Y."/>
            <person name="Zhao L."/>
            <person name="Xing Q."/>
            <person name="Dou J."/>
            <person name="Li Y."/>
            <person name="Mao J."/>
            <person name="Guo H."/>
            <person name="Dou H."/>
            <person name="Li T."/>
            <person name="Mu C."/>
            <person name="Jiang W."/>
            <person name="Fu Q."/>
            <person name="Fu X."/>
            <person name="Miao Y."/>
            <person name="Liu J."/>
            <person name="Yu Q."/>
            <person name="Li R."/>
            <person name="Liao H."/>
            <person name="Li X."/>
            <person name="Kong Y."/>
            <person name="Jiang Z."/>
            <person name="Chourrout D."/>
            <person name="Li R."/>
            <person name="Bao Z."/>
        </authorList>
    </citation>
    <scope>NUCLEOTIDE SEQUENCE [LARGE SCALE GENOMIC DNA]</scope>
    <source>
        <strain evidence="19 20">PY_sf001</strain>
    </source>
</reference>
<dbReference type="GO" id="GO:0072659">
    <property type="term" value="P:protein localization to plasma membrane"/>
    <property type="evidence" value="ECO:0007669"/>
    <property type="project" value="InterPro"/>
</dbReference>
<evidence type="ECO:0000259" key="18">
    <source>
        <dbReference type="PROSITE" id="PS50178"/>
    </source>
</evidence>
<dbReference type="GO" id="GO:0016192">
    <property type="term" value="P:vesicle-mediated transport"/>
    <property type="evidence" value="ECO:0007669"/>
    <property type="project" value="InterPro"/>
</dbReference>
<dbReference type="PANTHER" id="PTHR14543">
    <property type="entry name" value="PROTRUDIN"/>
    <property type="match status" value="1"/>
</dbReference>
<keyword evidence="5" id="KW-1003">Cell membrane</keyword>
<gene>
    <name evidence="19" type="ORF">KP79_PYT17095</name>
</gene>